<comment type="caution">
    <text evidence="1">The sequence shown here is derived from an EMBL/GenBank/DDBJ whole genome shotgun (WGS) entry which is preliminary data.</text>
</comment>
<sequence>MDVESLSTPFGISGLLEINGFMKDIIDLEQRQRSSYYRIYRT</sequence>
<protein>
    <submittedName>
        <fullName evidence="1">Uncharacterized protein</fullName>
    </submittedName>
</protein>
<gene>
    <name evidence="1" type="ORF">Goklo_029373</name>
</gene>
<keyword evidence="2" id="KW-1185">Reference proteome</keyword>
<dbReference type="AlphaFoldDB" id="A0A7J8W372"/>
<dbReference type="EMBL" id="JABFAB010102507">
    <property type="protein sequence ID" value="MBA0669521.1"/>
    <property type="molecule type" value="Genomic_DNA"/>
</dbReference>
<evidence type="ECO:0000313" key="1">
    <source>
        <dbReference type="EMBL" id="MBA0669521.1"/>
    </source>
</evidence>
<evidence type="ECO:0000313" key="2">
    <source>
        <dbReference type="Proteomes" id="UP000593573"/>
    </source>
</evidence>
<dbReference type="Proteomes" id="UP000593573">
    <property type="component" value="Unassembled WGS sequence"/>
</dbReference>
<organism evidence="1 2">
    <name type="scientific">Gossypium klotzschianum</name>
    <dbReference type="NCBI Taxonomy" id="34286"/>
    <lineage>
        <taxon>Eukaryota</taxon>
        <taxon>Viridiplantae</taxon>
        <taxon>Streptophyta</taxon>
        <taxon>Embryophyta</taxon>
        <taxon>Tracheophyta</taxon>
        <taxon>Spermatophyta</taxon>
        <taxon>Magnoliopsida</taxon>
        <taxon>eudicotyledons</taxon>
        <taxon>Gunneridae</taxon>
        <taxon>Pentapetalae</taxon>
        <taxon>rosids</taxon>
        <taxon>malvids</taxon>
        <taxon>Malvales</taxon>
        <taxon>Malvaceae</taxon>
        <taxon>Malvoideae</taxon>
        <taxon>Gossypium</taxon>
    </lineage>
</organism>
<proteinExistence type="predicted"/>
<reference evidence="1 2" key="1">
    <citation type="journal article" date="2019" name="Genome Biol. Evol.">
        <title>Insights into the evolution of the New World diploid cottons (Gossypium, subgenus Houzingenia) based on genome sequencing.</title>
        <authorList>
            <person name="Grover C.E."/>
            <person name="Arick M.A. 2nd"/>
            <person name="Thrash A."/>
            <person name="Conover J.L."/>
            <person name="Sanders W.S."/>
            <person name="Peterson D.G."/>
            <person name="Frelichowski J.E."/>
            <person name="Scheffler J.A."/>
            <person name="Scheffler B.E."/>
            <person name="Wendel J.F."/>
        </authorList>
    </citation>
    <scope>NUCLEOTIDE SEQUENCE [LARGE SCALE GENOMIC DNA]</scope>
    <source>
        <strain evidence="1">57</strain>
        <tissue evidence="1">Leaf</tissue>
    </source>
</reference>
<accession>A0A7J8W372</accession>
<name>A0A7J8W372_9ROSI</name>